<dbReference type="EMBL" id="AP027370">
    <property type="protein sequence ID" value="BDY13712.1"/>
    <property type="molecule type" value="Genomic_DNA"/>
</dbReference>
<dbReference type="Gene3D" id="1.10.287.130">
    <property type="match status" value="1"/>
</dbReference>
<keyword evidence="7" id="KW-0812">Transmembrane</keyword>
<dbReference type="InterPro" id="IPR005467">
    <property type="entry name" value="His_kinase_dom"/>
</dbReference>
<comment type="catalytic activity">
    <reaction evidence="1">
        <text>ATP + protein L-histidine = ADP + protein N-phospho-L-histidine.</text>
        <dbReference type="EC" id="2.7.13.3"/>
    </reaction>
</comment>
<dbReference type="InterPro" id="IPR003661">
    <property type="entry name" value="HisK_dim/P_dom"/>
</dbReference>
<evidence type="ECO:0000256" key="2">
    <source>
        <dbReference type="ARBA" id="ARBA00012438"/>
    </source>
</evidence>
<evidence type="ECO:0000256" key="4">
    <source>
        <dbReference type="ARBA" id="ARBA00022679"/>
    </source>
</evidence>
<keyword evidence="7" id="KW-1133">Transmembrane helix</keyword>
<keyword evidence="4" id="KW-0808">Transferase</keyword>
<keyword evidence="5 9" id="KW-0418">Kinase</keyword>
<dbReference type="InterPro" id="IPR036097">
    <property type="entry name" value="HisK_dim/P_sf"/>
</dbReference>
<evidence type="ECO:0000256" key="7">
    <source>
        <dbReference type="SAM" id="Phobius"/>
    </source>
</evidence>
<dbReference type="InterPro" id="IPR050351">
    <property type="entry name" value="BphY/WalK/GraS-like"/>
</dbReference>
<evidence type="ECO:0000313" key="9">
    <source>
        <dbReference type="EMBL" id="BDY13712.1"/>
    </source>
</evidence>
<dbReference type="InterPro" id="IPR004358">
    <property type="entry name" value="Sig_transdc_His_kin-like_C"/>
</dbReference>
<dbReference type="PANTHER" id="PTHR45453:SF1">
    <property type="entry name" value="PHOSPHATE REGULON SENSOR PROTEIN PHOR"/>
    <property type="match status" value="1"/>
</dbReference>
<dbReference type="PROSITE" id="PS50109">
    <property type="entry name" value="HIS_KIN"/>
    <property type="match status" value="1"/>
</dbReference>
<dbReference type="InterPro" id="IPR036890">
    <property type="entry name" value="HATPase_C_sf"/>
</dbReference>
<evidence type="ECO:0000313" key="10">
    <source>
        <dbReference type="Proteomes" id="UP001321445"/>
    </source>
</evidence>
<evidence type="ECO:0000256" key="5">
    <source>
        <dbReference type="ARBA" id="ARBA00022777"/>
    </source>
</evidence>
<dbReference type="Proteomes" id="UP001321445">
    <property type="component" value="Chromosome"/>
</dbReference>
<dbReference type="EC" id="2.7.13.3" evidence="2"/>
<dbReference type="PANTHER" id="PTHR45453">
    <property type="entry name" value="PHOSPHATE REGULON SENSOR PROTEIN PHOR"/>
    <property type="match status" value="1"/>
</dbReference>
<dbReference type="CDD" id="cd00082">
    <property type="entry name" value="HisKA"/>
    <property type="match status" value="1"/>
</dbReference>
<feature type="domain" description="Histidine kinase" evidence="8">
    <location>
        <begin position="184"/>
        <end position="386"/>
    </location>
</feature>
<organism evidence="9 10">
    <name type="scientific">Hydrogenimonas cancrithermarum</name>
    <dbReference type="NCBI Taxonomy" id="2993563"/>
    <lineage>
        <taxon>Bacteria</taxon>
        <taxon>Pseudomonadati</taxon>
        <taxon>Campylobacterota</taxon>
        <taxon>Epsilonproteobacteria</taxon>
        <taxon>Campylobacterales</taxon>
        <taxon>Hydrogenimonadaceae</taxon>
        <taxon>Hydrogenimonas</taxon>
    </lineage>
</organism>
<reference evidence="9 10" key="1">
    <citation type="submission" date="2023-03" db="EMBL/GenBank/DDBJ databases">
        <title>Description of Hydrogenimonas sp. ISO32.</title>
        <authorList>
            <person name="Mino S."/>
            <person name="Fukazawa S."/>
            <person name="Sawabe T."/>
        </authorList>
    </citation>
    <scope>NUCLEOTIDE SEQUENCE [LARGE SCALE GENOMIC DNA]</scope>
    <source>
        <strain evidence="9 10">ISO32</strain>
    </source>
</reference>
<keyword evidence="7" id="KW-0472">Membrane</keyword>
<name>A0ABN6WZD4_9BACT</name>
<protein>
    <recommendedName>
        <fullName evidence="2">histidine kinase</fullName>
        <ecNumber evidence="2">2.7.13.3</ecNumber>
    </recommendedName>
</protein>
<dbReference type="GO" id="GO:0016301">
    <property type="term" value="F:kinase activity"/>
    <property type="evidence" value="ECO:0007669"/>
    <property type="project" value="UniProtKB-KW"/>
</dbReference>
<sequence length="386" mass="43974">MALSPYEKRSLFRFMAIYLGASFLVVTAFSILFYQIDSKSIKERVFSHLRMEAMQISASAVDAQMRGTPFEIPQSVGCEYRLIGHDGRAIGGCIAESVDLSRDRYVEDGCAYYIDRSVRGHMGIDAIVVRDCSLHRQMLRCSRNVTMMAVMAYGFLVFVGWYLGRLFLEPMREKIETMDRFIKDSTHELNTPVTTMLLALQKIEKKECKPIYLKALQMSGRLIARVYEDLSFLLLKQESPEPEHLTRVAIDKKVMESIDFFSILAEQKRVDVKTSIEPYQVEADAHHIELLIKNLLDNAIKYTRPGGRIDVTLKKCVLTVSDTGIGIPKEKLKIIFERFHRENSVEGGFGIGLNIVESICKLYGYKVEVHSEEGEGSTFTITFKQT</sequence>
<evidence type="ECO:0000256" key="1">
    <source>
        <dbReference type="ARBA" id="ARBA00000085"/>
    </source>
</evidence>
<dbReference type="InterPro" id="IPR003594">
    <property type="entry name" value="HATPase_dom"/>
</dbReference>
<dbReference type="PRINTS" id="PR00344">
    <property type="entry name" value="BCTRLSENSOR"/>
</dbReference>
<dbReference type="CDD" id="cd00075">
    <property type="entry name" value="HATPase"/>
    <property type="match status" value="1"/>
</dbReference>
<dbReference type="SUPFAM" id="SSF55874">
    <property type="entry name" value="ATPase domain of HSP90 chaperone/DNA topoisomerase II/histidine kinase"/>
    <property type="match status" value="1"/>
</dbReference>
<accession>A0ABN6WZD4</accession>
<dbReference type="Gene3D" id="3.30.565.10">
    <property type="entry name" value="Histidine kinase-like ATPase, C-terminal domain"/>
    <property type="match status" value="1"/>
</dbReference>
<feature type="transmembrane region" description="Helical" evidence="7">
    <location>
        <begin position="145"/>
        <end position="164"/>
    </location>
</feature>
<dbReference type="RefSeq" id="WP_286336656.1">
    <property type="nucleotide sequence ID" value="NZ_AP027370.1"/>
</dbReference>
<evidence type="ECO:0000259" key="8">
    <source>
        <dbReference type="PROSITE" id="PS50109"/>
    </source>
</evidence>
<evidence type="ECO:0000256" key="3">
    <source>
        <dbReference type="ARBA" id="ARBA00022553"/>
    </source>
</evidence>
<dbReference type="SUPFAM" id="SSF47384">
    <property type="entry name" value="Homodimeric domain of signal transducing histidine kinase"/>
    <property type="match status" value="1"/>
</dbReference>
<keyword evidence="6" id="KW-0902">Two-component regulatory system</keyword>
<gene>
    <name evidence="9" type="ORF">HCR_20240</name>
</gene>
<proteinExistence type="predicted"/>
<keyword evidence="3" id="KW-0597">Phosphoprotein</keyword>
<keyword evidence="10" id="KW-1185">Reference proteome</keyword>
<dbReference type="Pfam" id="PF02518">
    <property type="entry name" value="HATPase_c"/>
    <property type="match status" value="1"/>
</dbReference>
<feature type="transmembrane region" description="Helical" evidence="7">
    <location>
        <begin position="12"/>
        <end position="34"/>
    </location>
</feature>
<dbReference type="SMART" id="SM00387">
    <property type="entry name" value="HATPase_c"/>
    <property type="match status" value="1"/>
</dbReference>
<evidence type="ECO:0000256" key="6">
    <source>
        <dbReference type="ARBA" id="ARBA00023012"/>
    </source>
</evidence>